<name>A0A4D6LNF3_VIGUN</name>
<accession>A0A4D6LNF3</accession>
<feature type="transmembrane region" description="Helical" evidence="1">
    <location>
        <begin position="44"/>
        <end position="64"/>
    </location>
</feature>
<dbReference type="AlphaFoldDB" id="A0A4D6LNF3"/>
<reference evidence="2 3" key="1">
    <citation type="submission" date="2019-04" db="EMBL/GenBank/DDBJ databases">
        <title>An improved genome assembly and genetic linkage map for asparagus bean, Vigna unguiculata ssp. sesquipedialis.</title>
        <authorList>
            <person name="Xia Q."/>
            <person name="Zhang R."/>
            <person name="Dong Y."/>
        </authorList>
    </citation>
    <scope>NUCLEOTIDE SEQUENCE [LARGE SCALE GENOMIC DNA]</scope>
    <source>
        <tissue evidence="2">Leaf</tissue>
    </source>
</reference>
<evidence type="ECO:0000313" key="2">
    <source>
        <dbReference type="EMBL" id="QCD90402.1"/>
    </source>
</evidence>
<keyword evidence="1" id="KW-1133">Transmembrane helix</keyword>
<sequence>MNFREETGAARDLQKPFLHTGILYKMGSWQSSSMGSSTQVIREGVVSVLFCILIVALGPIQFGFTCGYSSPTQWAIVRDLKLSVEQFDDRRKTKMEEAELTLSRVWRKKTNATAFIDVGLHQRESGGGVPSSDGVDDLVMGGPGKTIDGVVNQRSGLP</sequence>
<keyword evidence="3" id="KW-1185">Reference proteome</keyword>
<gene>
    <name evidence="2" type="ORF">DEO72_LG4g1357</name>
</gene>
<dbReference type="EMBL" id="CP039348">
    <property type="protein sequence ID" value="QCD90402.1"/>
    <property type="molecule type" value="Genomic_DNA"/>
</dbReference>
<evidence type="ECO:0000313" key="3">
    <source>
        <dbReference type="Proteomes" id="UP000501690"/>
    </source>
</evidence>
<proteinExistence type="predicted"/>
<dbReference type="Proteomes" id="UP000501690">
    <property type="component" value="Linkage Group LG4"/>
</dbReference>
<protein>
    <submittedName>
        <fullName evidence="2">MFS transporter</fullName>
    </submittedName>
</protein>
<organism evidence="2 3">
    <name type="scientific">Vigna unguiculata</name>
    <name type="common">Cowpea</name>
    <dbReference type="NCBI Taxonomy" id="3917"/>
    <lineage>
        <taxon>Eukaryota</taxon>
        <taxon>Viridiplantae</taxon>
        <taxon>Streptophyta</taxon>
        <taxon>Embryophyta</taxon>
        <taxon>Tracheophyta</taxon>
        <taxon>Spermatophyta</taxon>
        <taxon>Magnoliopsida</taxon>
        <taxon>eudicotyledons</taxon>
        <taxon>Gunneridae</taxon>
        <taxon>Pentapetalae</taxon>
        <taxon>rosids</taxon>
        <taxon>fabids</taxon>
        <taxon>Fabales</taxon>
        <taxon>Fabaceae</taxon>
        <taxon>Papilionoideae</taxon>
        <taxon>50 kb inversion clade</taxon>
        <taxon>NPAAA clade</taxon>
        <taxon>indigoferoid/millettioid clade</taxon>
        <taxon>Phaseoleae</taxon>
        <taxon>Vigna</taxon>
    </lineage>
</organism>
<keyword evidence="1" id="KW-0812">Transmembrane</keyword>
<keyword evidence="1" id="KW-0472">Membrane</keyword>
<evidence type="ECO:0000256" key="1">
    <source>
        <dbReference type="SAM" id="Phobius"/>
    </source>
</evidence>